<comment type="similarity">
    <text evidence="2">Belongs to the wax synthase family.</text>
</comment>
<evidence type="ECO:0000256" key="7">
    <source>
        <dbReference type="SAM" id="Phobius"/>
    </source>
</evidence>
<keyword evidence="6 7" id="KW-0472">Membrane</keyword>
<dbReference type="PANTHER" id="PTHR31595:SF67">
    <property type="entry name" value="WAX SYNTHASE DOMAIN-CONTAINING PROTEIN"/>
    <property type="match status" value="1"/>
</dbReference>
<keyword evidence="3" id="KW-0808">Transferase</keyword>
<keyword evidence="10" id="KW-1185">Reference proteome</keyword>
<gene>
    <name evidence="9" type="ORF">VTK73DRAFT_6635</name>
</gene>
<keyword evidence="4 7" id="KW-0812">Transmembrane</keyword>
<dbReference type="EMBL" id="JAZHXJ010000038">
    <property type="protein sequence ID" value="KAL1879939.1"/>
    <property type="molecule type" value="Genomic_DNA"/>
</dbReference>
<evidence type="ECO:0000259" key="8">
    <source>
        <dbReference type="Pfam" id="PF13813"/>
    </source>
</evidence>
<evidence type="ECO:0000256" key="3">
    <source>
        <dbReference type="ARBA" id="ARBA00022679"/>
    </source>
</evidence>
<protein>
    <recommendedName>
        <fullName evidence="8">Wax synthase domain-containing protein</fullName>
    </recommendedName>
</protein>
<evidence type="ECO:0000256" key="1">
    <source>
        <dbReference type="ARBA" id="ARBA00004141"/>
    </source>
</evidence>
<comment type="subcellular location">
    <subcellularLocation>
        <location evidence="1">Membrane</location>
        <topology evidence="1">Multi-pass membrane protein</topology>
    </subcellularLocation>
</comment>
<evidence type="ECO:0000256" key="5">
    <source>
        <dbReference type="ARBA" id="ARBA00022989"/>
    </source>
</evidence>
<evidence type="ECO:0000256" key="2">
    <source>
        <dbReference type="ARBA" id="ARBA00007282"/>
    </source>
</evidence>
<organism evidence="9 10">
    <name type="scientific">Phialemonium thermophilum</name>
    <dbReference type="NCBI Taxonomy" id="223376"/>
    <lineage>
        <taxon>Eukaryota</taxon>
        <taxon>Fungi</taxon>
        <taxon>Dikarya</taxon>
        <taxon>Ascomycota</taxon>
        <taxon>Pezizomycotina</taxon>
        <taxon>Sordariomycetes</taxon>
        <taxon>Sordariomycetidae</taxon>
        <taxon>Cephalothecales</taxon>
        <taxon>Cephalothecaceae</taxon>
        <taxon>Phialemonium</taxon>
    </lineage>
</organism>
<name>A0ABR3XVA1_9PEZI</name>
<dbReference type="Proteomes" id="UP001586593">
    <property type="component" value="Unassembled WGS sequence"/>
</dbReference>
<dbReference type="InterPro" id="IPR032805">
    <property type="entry name" value="Wax_synthase_dom"/>
</dbReference>
<feature type="transmembrane region" description="Helical" evidence="7">
    <location>
        <begin position="34"/>
        <end position="53"/>
    </location>
</feature>
<keyword evidence="5 7" id="KW-1133">Transmembrane helix</keyword>
<feature type="transmembrane region" description="Helical" evidence="7">
    <location>
        <begin position="60"/>
        <end position="81"/>
    </location>
</feature>
<feature type="transmembrane region" description="Helical" evidence="7">
    <location>
        <begin position="328"/>
        <end position="349"/>
    </location>
</feature>
<evidence type="ECO:0000313" key="9">
    <source>
        <dbReference type="EMBL" id="KAL1879939.1"/>
    </source>
</evidence>
<dbReference type="Pfam" id="PF13813">
    <property type="entry name" value="MBOAT_2"/>
    <property type="match status" value="1"/>
</dbReference>
<comment type="caution">
    <text evidence="9">The sequence shown here is derived from an EMBL/GenBank/DDBJ whole genome shotgun (WGS) entry which is preliminary data.</text>
</comment>
<dbReference type="InterPro" id="IPR044851">
    <property type="entry name" value="Wax_synthase"/>
</dbReference>
<evidence type="ECO:0000256" key="4">
    <source>
        <dbReference type="ARBA" id="ARBA00022692"/>
    </source>
</evidence>
<reference evidence="9 10" key="1">
    <citation type="journal article" date="2024" name="Commun. Biol.">
        <title>Comparative genomic analysis of thermophilic fungi reveals convergent evolutionary adaptations and gene losses.</title>
        <authorList>
            <person name="Steindorff A.S."/>
            <person name="Aguilar-Pontes M.V."/>
            <person name="Robinson A.J."/>
            <person name="Andreopoulos B."/>
            <person name="LaButti K."/>
            <person name="Kuo A."/>
            <person name="Mondo S."/>
            <person name="Riley R."/>
            <person name="Otillar R."/>
            <person name="Haridas S."/>
            <person name="Lipzen A."/>
            <person name="Grimwood J."/>
            <person name="Schmutz J."/>
            <person name="Clum A."/>
            <person name="Reid I.D."/>
            <person name="Moisan M.C."/>
            <person name="Butler G."/>
            <person name="Nguyen T.T.M."/>
            <person name="Dewar K."/>
            <person name="Conant G."/>
            <person name="Drula E."/>
            <person name="Henrissat B."/>
            <person name="Hansel C."/>
            <person name="Singer S."/>
            <person name="Hutchinson M.I."/>
            <person name="de Vries R.P."/>
            <person name="Natvig D.O."/>
            <person name="Powell A.J."/>
            <person name="Tsang A."/>
            <person name="Grigoriev I.V."/>
        </authorList>
    </citation>
    <scope>NUCLEOTIDE SEQUENCE [LARGE SCALE GENOMIC DNA]</scope>
    <source>
        <strain evidence="9 10">ATCC 24622</strain>
    </source>
</reference>
<proteinExistence type="inferred from homology"/>
<evidence type="ECO:0000313" key="10">
    <source>
        <dbReference type="Proteomes" id="UP001586593"/>
    </source>
</evidence>
<sequence>MATSNDIASLAVLRRETLRANYLAAEAAGTLRPFVLPFDLVGTFLLPGLYLCFPHVDRPWLYAARYVVLALAAYLDLLMVVGGGPGGGIPAVSSEGVGTAWAAGLFAAWGFLWALTLLVFTRPQWDAARVEWRRRRREKPGENARRQLPENGKDDVAPVLQINGNGSVTHARRNGAVLKKTSASASATCEEVSRAPDESVAEALAAGYEYYWQAYPADEPFLLRAGWVADISTAFRWPGWNWAISPIPHFEPPKDPHARELVKLDSIPLRTRSGYGRCTTHAAFVRSRLWTITWSYLALDFCSVFMAKDPYFVFGSSPDRPYPLPPSLAAYPVFVTQIWRGVLALLYLWGLLSFIIASDHFCRCIFFSVLHFCSRRPSLDSLSSSSSSSAPSSLNWLRRLAGPRVDLWQYPDIFGSFTAGVLDRGLVGFWGTTWHQTFRSAFSAPMAWLQGRPPVDDQQQRGSSTTGRTSSSLAVVAVTSASAFFAFSQSALLHAAGTYVGAAADEAGYRSSGASGSASVKRTWQFFMLNWLGVTLEAGVTASGLGPLLTRPLGPTWGLRIRRAGRAVFVAAWLLATGWTFVDDLARSGLFVSDFLPVSPFRALGLGMPEDAIWRWGGKSGIHWHVGKHWWESGIAL</sequence>
<feature type="domain" description="Wax synthase" evidence="8">
    <location>
        <begin position="410"/>
        <end position="503"/>
    </location>
</feature>
<feature type="transmembrane region" description="Helical" evidence="7">
    <location>
        <begin position="101"/>
        <end position="120"/>
    </location>
</feature>
<evidence type="ECO:0000256" key="6">
    <source>
        <dbReference type="ARBA" id="ARBA00023136"/>
    </source>
</evidence>
<accession>A0ABR3XVA1</accession>
<dbReference type="PANTHER" id="PTHR31595">
    <property type="entry name" value="LONG-CHAIN-ALCOHOL O-FATTY-ACYLTRANSFERASE 3-RELATED"/>
    <property type="match status" value="1"/>
</dbReference>